<comment type="caution">
    <text evidence="3">The sequence shown here is derived from an EMBL/GenBank/DDBJ whole genome shotgun (WGS) entry which is preliminary data.</text>
</comment>
<dbReference type="Proteomes" id="UP000670475">
    <property type="component" value="Unassembled WGS sequence"/>
</dbReference>
<evidence type="ECO:0000313" key="4">
    <source>
        <dbReference type="Proteomes" id="UP000670475"/>
    </source>
</evidence>
<evidence type="ECO:0000256" key="2">
    <source>
        <dbReference type="SAM" id="SignalP"/>
    </source>
</evidence>
<feature type="chain" id="PRO_5037945635" description="Lipoprotein" evidence="2">
    <location>
        <begin position="27"/>
        <end position="168"/>
    </location>
</feature>
<dbReference type="RefSeq" id="WP_209343723.1">
    <property type="nucleotide sequence ID" value="NZ_JAGIQL010000142.1"/>
</dbReference>
<dbReference type="EMBL" id="JAGIQL010000142">
    <property type="protein sequence ID" value="MBP0460912.1"/>
    <property type="molecule type" value="Genomic_DNA"/>
</dbReference>
<reference evidence="3" key="1">
    <citation type="submission" date="2021-03" db="EMBL/GenBank/DDBJ databases">
        <title>Whole genome sequence of Streptomyces bomunensis MMS17-BM035.</title>
        <authorList>
            <person name="Lee J.H."/>
        </authorList>
    </citation>
    <scope>NUCLEOTIDE SEQUENCE</scope>
    <source>
        <strain evidence="3">MMS17-BM035</strain>
    </source>
</reference>
<feature type="transmembrane region" description="Helical" evidence="1">
    <location>
        <begin position="141"/>
        <end position="159"/>
    </location>
</feature>
<gene>
    <name evidence="3" type="ORF">JFN87_26085</name>
</gene>
<organism evidence="3 4">
    <name type="scientific">Streptomyces montanisoli</name>
    <dbReference type="NCBI Taxonomy" id="2798581"/>
    <lineage>
        <taxon>Bacteria</taxon>
        <taxon>Bacillati</taxon>
        <taxon>Actinomycetota</taxon>
        <taxon>Actinomycetes</taxon>
        <taxon>Kitasatosporales</taxon>
        <taxon>Streptomycetaceae</taxon>
        <taxon>Streptomyces</taxon>
    </lineage>
</organism>
<evidence type="ECO:0000313" key="3">
    <source>
        <dbReference type="EMBL" id="MBP0460912.1"/>
    </source>
</evidence>
<evidence type="ECO:0000256" key="1">
    <source>
        <dbReference type="SAM" id="Phobius"/>
    </source>
</evidence>
<keyword evidence="2" id="KW-0732">Signal</keyword>
<evidence type="ECO:0008006" key="5">
    <source>
        <dbReference type="Google" id="ProtNLM"/>
    </source>
</evidence>
<keyword evidence="1" id="KW-1133">Transmembrane helix</keyword>
<sequence length="168" mass="16518">MRTIRAASAALLTVAAISLTAPVASAATEGGDVTPFGFSVTPSTIAAGGRVTLSVSDCDHTAYASSAVFDRTRIPRGGTGHATVDRDAKRGATYRVTFTCDGRSGTTSLTIAGAGPAPTPLVPSGVRGGLGGSIGSGTPEIAAGAALVLIAASGTVYAARRRTAGRGR</sequence>
<feature type="signal peptide" evidence="2">
    <location>
        <begin position="1"/>
        <end position="26"/>
    </location>
</feature>
<accession>A0A940RX76</accession>
<proteinExistence type="predicted"/>
<keyword evidence="4" id="KW-1185">Reference proteome</keyword>
<keyword evidence="1" id="KW-0812">Transmembrane</keyword>
<keyword evidence="1" id="KW-0472">Membrane</keyword>
<name>A0A940RX76_9ACTN</name>
<dbReference type="AlphaFoldDB" id="A0A940RX76"/>
<protein>
    <recommendedName>
        <fullName evidence="5">Lipoprotein</fullName>
    </recommendedName>
</protein>